<organism evidence="13 14">
    <name type="scientific">Powellomyces hirtus</name>
    <dbReference type="NCBI Taxonomy" id="109895"/>
    <lineage>
        <taxon>Eukaryota</taxon>
        <taxon>Fungi</taxon>
        <taxon>Fungi incertae sedis</taxon>
        <taxon>Chytridiomycota</taxon>
        <taxon>Chytridiomycota incertae sedis</taxon>
        <taxon>Chytridiomycetes</taxon>
        <taxon>Spizellomycetales</taxon>
        <taxon>Powellomycetaceae</taxon>
        <taxon>Powellomyces</taxon>
    </lineage>
</organism>
<keyword evidence="5 12" id="KW-0686">Riboflavin biosynthesis</keyword>
<dbReference type="UniPathway" id="UPA00275">
    <property type="reaction ID" value="UER00399"/>
</dbReference>
<sequence length="221" mass="24198">MSTTTETNTPTTTSEFDSIDDAIEAFRKGEFLVVVDNEDRENEGDLIIAGEDMTAAKAAFMIRYTSGLICVTVAQERLDSLQLPLMVAANTESMRTAYTISVDYKHGTTTGISAADRSATVRALADYSKTAEDFNRPGHVFPLRPVKGGSLKRVGHTEAALDFAKLAGKAPVAAICEVVMDDGRMARRDDLKVFAKQWGLRMVTINDLVKHRLAHNLVADW</sequence>
<dbReference type="GO" id="GO:0005758">
    <property type="term" value="C:mitochondrial intermembrane space"/>
    <property type="evidence" value="ECO:0007669"/>
    <property type="project" value="TreeGrafter"/>
</dbReference>
<proteinExistence type="inferred from homology"/>
<evidence type="ECO:0000256" key="7">
    <source>
        <dbReference type="ARBA" id="ARBA00022842"/>
    </source>
</evidence>
<dbReference type="Gene3D" id="3.90.870.10">
    <property type="entry name" value="DHBP synthase"/>
    <property type="match status" value="1"/>
</dbReference>
<comment type="function">
    <text evidence="12">Catalyzes the conversion of D-ribulose 5-phosphate to formate and 3,4-dihydroxy-2-butanone 4-phosphate.</text>
</comment>
<dbReference type="PANTHER" id="PTHR21327">
    <property type="entry name" value="GTP CYCLOHYDROLASE II-RELATED"/>
    <property type="match status" value="1"/>
</dbReference>
<evidence type="ECO:0000256" key="10">
    <source>
        <dbReference type="ARBA" id="ARBA00023239"/>
    </source>
</evidence>
<dbReference type="EC" id="4.1.99.12" evidence="3 12"/>
<keyword evidence="9 12" id="KW-0464">Manganese</keyword>
<comment type="pathway">
    <text evidence="1 12">Cofactor biosynthesis; riboflavin biosynthesis; 2-hydroxy-3-oxobutyl phosphate from D-ribulose 5-phosphate: step 1/1.</text>
</comment>
<keyword evidence="10 12" id="KW-0456">Lyase</keyword>
<evidence type="ECO:0000256" key="11">
    <source>
        <dbReference type="ARBA" id="ARBA00060730"/>
    </source>
</evidence>
<protein>
    <recommendedName>
        <fullName evidence="4 12">3,4-dihydroxy-2-butanone 4-phosphate synthase</fullName>
        <shortName evidence="12">DHBP synthase</shortName>
        <ecNumber evidence="3 12">4.1.99.12</ecNumber>
    </recommendedName>
</protein>
<comment type="catalytic activity">
    <reaction evidence="12">
        <text>D-ribulose 5-phosphate = (2S)-2-hydroxy-3-oxobutyl phosphate + formate + H(+)</text>
        <dbReference type="Rhea" id="RHEA:18457"/>
        <dbReference type="ChEBI" id="CHEBI:15378"/>
        <dbReference type="ChEBI" id="CHEBI:15740"/>
        <dbReference type="ChEBI" id="CHEBI:58121"/>
        <dbReference type="ChEBI" id="CHEBI:58830"/>
        <dbReference type="EC" id="4.1.99.12"/>
    </reaction>
</comment>
<comment type="caution">
    <text evidence="13">The sequence shown here is derived from an EMBL/GenBank/DDBJ whole genome shotgun (WGS) entry which is preliminary data.</text>
</comment>
<evidence type="ECO:0000256" key="1">
    <source>
        <dbReference type="ARBA" id="ARBA00004904"/>
    </source>
</evidence>
<keyword evidence="6 12" id="KW-0479">Metal-binding</keyword>
<keyword evidence="7 12" id="KW-0460">Magnesium</keyword>
<keyword evidence="8" id="KW-0318">Glutathionylation</keyword>
<evidence type="ECO:0000256" key="2">
    <source>
        <dbReference type="ARBA" id="ARBA00011738"/>
    </source>
</evidence>
<dbReference type="InterPro" id="IPR000422">
    <property type="entry name" value="DHBP_synthase_RibB"/>
</dbReference>
<evidence type="ECO:0000313" key="14">
    <source>
        <dbReference type="Proteomes" id="UP000318582"/>
    </source>
</evidence>
<comment type="cofactor">
    <cofactor evidence="12">
        <name>Mg(2+)</name>
        <dbReference type="ChEBI" id="CHEBI:18420"/>
    </cofactor>
    <cofactor evidence="12">
        <name>Mn(2+)</name>
        <dbReference type="ChEBI" id="CHEBI:29035"/>
    </cofactor>
    <text evidence="12">Binds 2 divalent metal cations per subunit. Magnesium or manganese.</text>
</comment>
<evidence type="ECO:0000256" key="9">
    <source>
        <dbReference type="ARBA" id="ARBA00023211"/>
    </source>
</evidence>
<dbReference type="NCBIfam" id="TIGR00506">
    <property type="entry name" value="ribB"/>
    <property type="match status" value="1"/>
</dbReference>
<name>A0A507E0V7_9FUNG</name>
<comment type="similarity">
    <text evidence="11 12">Belongs to the DHBP synthase family.</text>
</comment>
<dbReference type="Pfam" id="PF00926">
    <property type="entry name" value="DHBP_synthase"/>
    <property type="match status" value="1"/>
</dbReference>
<dbReference type="Proteomes" id="UP000318582">
    <property type="component" value="Unassembled WGS sequence"/>
</dbReference>
<dbReference type="AlphaFoldDB" id="A0A507E0V7"/>
<accession>A0A507E0V7</accession>
<evidence type="ECO:0000256" key="8">
    <source>
        <dbReference type="ARBA" id="ARBA00023206"/>
    </source>
</evidence>
<evidence type="ECO:0000313" key="13">
    <source>
        <dbReference type="EMBL" id="TPX57416.1"/>
    </source>
</evidence>
<dbReference type="PANTHER" id="PTHR21327:SF18">
    <property type="entry name" value="3,4-DIHYDROXY-2-BUTANONE 4-PHOSPHATE SYNTHASE"/>
    <property type="match status" value="1"/>
</dbReference>
<reference evidence="13 14" key="1">
    <citation type="journal article" date="2019" name="Sci. Rep.">
        <title>Comparative genomics of chytrid fungi reveal insights into the obligate biotrophic and pathogenic lifestyle of Synchytrium endobioticum.</title>
        <authorList>
            <person name="van de Vossenberg B.T.L.H."/>
            <person name="Warris S."/>
            <person name="Nguyen H.D.T."/>
            <person name="van Gent-Pelzer M.P.E."/>
            <person name="Joly D.L."/>
            <person name="van de Geest H.C."/>
            <person name="Bonants P.J.M."/>
            <person name="Smith D.S."/>
            <person name="Levesque C.A."/>
            <person name="van der Lee T.A.J."/>
        </authorList>
    </citation>
    <scope>NUCLEOTIDE SEQUENCE [LARGE SCALE GENOMIC DNA]</scope>
    <source>
        <strain evidence="13 14">CBS 809.83</strain>
    </source>
</reference>
<evidence type="ECO:0000256" key="12">
    <source>
        <dbReference type="RuleBase" id="RU003843"/>
    </source>
</evidence>
<keyword evidence="14" id="KW-1185">Reference proteome</keyword>
<dbReference type="STRING" id="109895.A0A507E0V7"/>
<dbReference type="InterPro" id="IPR017945">
    <property type="entry name" value="DHBP_synth_RibB-like_a/b_dom"/>
</dbReference>
<dbReference type="FunFam" id="3.90.870.10:FF:000002">
    <property type="entry name" value="3,4-dihydroxy-2-butanone 4-phosphate synthase"/>
    <property type="match status" value="1"/>
</dbReference>
<evidence type="ECO:0000256" key="3">
    <source>
        <dbReference type="ARBA" id="ARBA00012153"/>
    </source>
</evidence>
<gene>
    <name evidence="13" type="primary">RIB3</name>
    <name evidence="13" type="ORF">PhCBS80983_g03879</name>
</gene>
<dbReference type="HAMAP" id="MF_00180">
    <property type="entry name" value="RibB"/>
    <property type="match status" value="1"/>
</dbReference>
<dbReference type="GO" id="GO:0009231">
    <property type="term" value="P:riboflavin biosynthetic process"/>
    <property type="evidence" value="ECO:0007669"/>
    <property type="project" value="UniProtKB-UniPathway"/>
</dbReference>
<dbReference type="GO" id="GO:0005829">
    <property type="term" value="C:cytosol"/>
    <property type="evidence" value="ECO:0007669"/>
    <property type="project" value="TreeGrafter"/>
</dbReference>
<dbReference type="SUPFAM" id="SSF55821">
    <property type="entry name" value="YrdC/RibB"/>
    <property type="match status" value="1"/>
</dbReference>
<dbReference type="GO" id="GO:0046872">
    <property type="term" value="F:metal ion binding"/>
    <property type="evidence" value="ECO:0007669"/>
    <property type="project" value="UniProtKB-KW"/>
</dbReference>
<dbReference type="EMBL" id="QEAQ01000053">
    <property type="protein sequence ID" value="TPX57416.1"/>
    <property type="molecule type" value="Genomic_DNA"/>
</dbReference>
<evidence type="ECO:0000256" key="5">
    <source>
        <dbReference type="ARBA" id="ARBA00022619"/>
    </source>
</evidence>
<dbReference type="GO" id="GO:0008686">
    <property type="term" value="F:3,4-dihydroxy-2-butanone-4-phosphate synthase activity"/>
    <property type="evidence" value="ECO:0007669"/>
    <property type="project" value="UniProtKB-EC"/>
</dbReference>
<comment type="subunit">
    <text evidence="2 12">Homodimer.</text>
</comment>
<evidence type="ECO:0000256" key="4">
    <source>
        <dbReference type="ARBA" id="ARBA00018836"/>
    </source>
</evidence>
<evidence type="ECO:0000256" key="6">
    <source>
        <dbReference type="ARBA" id="ARBA00022723"/>
    </source>
</evidence>